<name>A0A067Q0L1_9AGAM</name>
<accession>A0A067Q0L1</accession>
<dbReference type="InParanoid" id="A0A067Q0L1"/>
<dbReference type="HOGENOM" id="CLU_045030_0_0_1"/>
<gene>
    <name evidence="1" type="ORF">JAAARDRAFT_204453</name>
</gene>
<reference evidence="2" key="1">
    <citation type="journal article" date="2014" name="Proc. Natl. Acad. Sci. U.S.A.">
        <title>Extensive sampling of basidiomycete genomes demonstrates inadequacy of the white-rot/brown-rot paradigm for wood decay fungi.</title>
        <authorList>
            <person name="Riley R."/>
            <person name="Salamov A.A."/>
            <person name="Brown D.W."/>
            <person name="Nagy L.G."/>
            <person name="Floudas D."/>
            <person name="Held B.W."/>
            <person name="Levasseur A."/>
            <person name="Lombard V."/>
            <person name="Morin E."/>
            <person name="Otillar R."/>
            <person name="Lindquist E.A."/>
            <person name="Sun H."/>
            <person name="LaButti K.M."/>
            <person name="Schmutz J."/>
            <person name="Jabbour D."/>
            <person name="Luo H."/>
            <person name="Baker S.E."/>
            <person name="Pisabarro A.G."/>
            <person name="Walton J.D."/>
            <person name="Blanchette R.A."/>
            <person name="Henrissat B."/>
            <person name="Martin F."/>
            <person name="Cullen D."/>
            <person name="Hibbett D.S."/>
            <person name="Grigoriev I.V."/>
        </authorList>
    </citation>
    <scope>NUCLEOTIDE SEQUENCE [LARGE SCALE GENOMIC DNA]</scope>
    <source>
        <strain evidence="2">MUCL 33604</strain>
    </source>
</reference>
<dbReference type="SUPFAM" id="SSF51735">
    <property type="entry name" value="NAD(P)-binding Rossmann-fold domains"/>
    <property type="match status" value="1"/>
</dbReference>
<dbReference type="InterPro" id="IPR036291">
    <property type="entry name" value="NAD(P)-bd_dom_sf"/>
</dbReference>
<evidence type="ECO:0000313" key="2">
    <source>
        <dbReference type="Proteomes" id="UP000027265"/>
    </source>
</evidence>
<evidence type="ECO:0008006" key="3">
    <source>
        <dbReference type="Google" id="ProtNLM"/>
    </source>
</evidence>
<evidence type="ECO:0000313" key="1">
    <source>
        <dbReference type="EMBL" id="KDQ60618.1"/>
    </source>
</evidence>
<dbReference type="STRING" id="933084.A0A067Q0L1"/>
<dbReference type="AlphaFoldDB" id="A0A067Q0L1"/>
<dbReference type="Proteomes" id="UP000027265">
    <property type="component" value="Unassembled WGS sequence"/>
</dbReference>
<sequence>MSIFPPKPTAIILGGLNTYSRALAAHLVPVQGQPLVSHLRIVDKFSVSPPTCYIGAEFPKVLTQPIVEYRQANLTVTATVSSVFDPPAGRDQYSYVFDFTGEPRHDRHEDVQIASTLNVARLVGQEAARRRVKAYVRLQLPFYNTPEKGSHEEKEDIKPVGAHGIWWHETLRTLAAIASLNLVVVRAGYIYGPYLDFGLFPAVMACAATYGFVNQPLKVLWSPGKFPVNTVHIDDVVGSLWACASWMAHLGRVQADSIAGEVIHFHNDKSRIKDLEGVAPHDSKIVAPLFNIVDDSNTTFISWVNSVAALFGTTTEYFDLMHRTLAKFMMEEIAEEINGEHVGIWTTMITTSDPPVSNTPLSPYIDARMLDKHVVGLNNGKIKSVVGYRLQRPQFGQVALREMVDKWKVEGTWPIQATL</sequence>
<dbReference type="EMBL" id="KL197713">
    <property type="protein sequence ID" value="KDQ60618.1"/>
    <property type="molecule type" value="Genomic_DNA"/>
</dbReference>
<dbReference type="Gene3D" id="3.40.50.720">
    <property type="entry name" value="NAD(P)-binding Rossmann-like Domain"/>
    <property type="match status" value="1"/>
</dbReference>
<proteinExistence type="predicted"/>
<protein>
    <recommendedName>
        <fullName evidence="3">NAD-dependent epimerase/dehydratase domain-containing protein</fullName>
    </recommendedName>
</protein>
<dbReference type="OrthoDB" id="16464at2759"/>
<organism evidence="1 2">
    <name type="scientific">Jaapia argillacea MUCL 33604</name>
    <dbReference type="NCBI Taxonomy" id="933084"/>
    <lineage>
        <taxon>Eukaryota</taxon>
        <taxon>Fungi</taxon>
        <taxon>Dikarya</taxon>
        <taxon>Basidiomycota</taxon>
        <taxon>Agaricomycotina</taxon>
        <taxon>Agaricomycetes</taxon>
        <taxon>Agaricomycetidae</taxon>
        <taxon>Jaapiales</taxon>
        <taxon>Jaapiaceae</taxon>
        <taxon>Jaapia</taxon>
    </lineage>
</organism>
<keyword evidence="2" id="KW-1185">Reference proteome</keyword>